<protein>
    <submittedName>
        <fullName evidence="1">Helicase ATP-binding domain-containing protein</fullName>
    </submittedName>
</protein>
<keyword evidence="1" id="KW-0378">Hydrolase</keyword>
<keyword evidence="1" id="KW-0547">Nucleotide-binding</keyword>
<evidence type="ECO:0000313" key="2">
    <source>
        <dbReference type="Proteomes" id="UP000829398"/>
    </source>
</evidence>
<evidence type="ECO:0000313" key="1">
    <source>
        <dbReference type="EMBL" id="KAH9759612.1"/>
    </source>
</evidence>
<keyword evidence="1" id="KW-0067">ATP-binding</keyword>
<proteinExistence type="predicted"/>
<gene>
    <name evidence="1" type="ORF">KPL71_017025</name>
</gene>
<comment type="caution">
    <text evidence="1">The sequence shown here is derived from an EMBL/GenBank/DDBJ whole genome shotgun (WGS) entry which is preliminary data.</text>
</comment>
<reference evidence="2" key="1">
    <citation type="journal article" date="2023" name="Hortic. Res.">
        <title>A chromosome-level phased genome enabling allele-level studies in sweet orange: a case study on citrus Huanglongbing tolerance.</title>
        <authorList>
            <person name="Wu B."/>
            <person name="Yu Q."/>
            <person name="Deng Z."/>
            <person name="Duan Y."/>
            <person name="Luo F."/>
            <person name="Gmitter F. Jr."/>
        </authorList>
    </citation>
    <scope>NUCLEOTIDE SEQUENCE [LARGE SCALE GENOMIC DNA]</scope>
    <source>
        <strain evidence="2">cv. Valencia</strain>
    </source>
</reference>
<sequence length="1181" mass="131148">MVSEANPNPNYRKPLNAYHVGGIQVEFPYQPYGSQLVFMCRVISTLDRAQRDGHCHALLESPTGTGKSLSLLCSTLAWQQNCKLKNQLANISHSKPDTEAVTDPLANGGGFIPESQPSTIPPSTNGQTAQVAMNNKNVKKKMTPTIFYASRTHSQISQVISEYKKTAYRVPMAVLASRKHYCTNKYVRDKENIDEECKLLLGDRNLGCPQFKNVHKVRGHPSLQKGGCHEVHDIEDLVNVGQVVRGCSYYAARSMADDAQLVFCPYSYIINPVIRGAMEVDIKGAILILDEAHNIEDIARDAGSVDIDEDVLLKLQMELEQVCSVNPMIYQPLIEMTQDLVGWIERRKATLAKREFQHFFSCWTGDKALRELQEANISRQCFPILLECATKAIKEATDTESELPHLSGMSVITLEGLFSSLTYFFSRNGSHVSDYQLALQKYIKRDSTSFLYASTHLSENRTLSPMNSFSSELGVQFGTCLEAPHVIDVDLQVLTSVISTGPDNYPLNASYKTADGYAFQDALGKSIEEICNVVPGGSLVFFPSYKLMEKLCNRWRETGQWSRLNAKKPLFVEPKGGSQEDFEIVLKHYYNSISQGSKCAVVRKKRVKREGNNDLNTIESQENANKKGASFLAVCRGKVSEGIDFSDDNARVVGWVGKKMFNGLENSDNDVDHVSSMDQCKEVTKQNTQELNKSDHSGQNVQSISKYDPFSHQKSQGNFEVQTSLQTDQNNSCIEYIDLERMNDKNNHSIDSSKGSTRKENKKLNSYDNSGQKLHSSVKYDSFPGLNLLDEVEVQEFVQLDRVSSCKDYINTQCSLQKSSRCCEASSMPFSNEDPELLLVKETPAMDDNNTMASPGSLSKDGNSSSTIFQASTQSPDQLSVHSQSLTNPVRVPSSAQPEMVVTPEKEVTGDTSNLPPERDSSLSSSVNSHTQKRRKTMVSPSVDLMLMASREANRRIEFNSETNYVKNKSKTSNNCAESHLSSTPVMDKTLQISCSLCRSPLGLPENHLYVRCSVTSSAKAHLVSLLKQRQELCANVTSIPVIMTDISSVDQLLTNQSFGGASGQGIWCEEDGCVYNTLFCPFCSSPSNCLGVQIVASNALNFQLLNKILFYLDRLEIRIPESGKFKSEAKDSSPITHSAMDKVAAFSCIEKFSYSPILEDSGGWRSTKSKLRLPKKGRGS</sequence>
<keyword evidence="2" id="KW-1185">Reference proteome</keyword>
<name>A0ACB8KYY1_CITSI</name>
<dbReference type="Proteomes" id="UP000829398">
    <property type="component" value="Chromosome 5"/>
</dbReference>
<keyword evidence="1" id="KW-0347">Helicase</keyword>
<dbReference type="EMBL" id="CM039174">
    <property type="protein sequence ID" value="KAH9759612.1"/>
    <property type="molecule type" value="Genomic_DNA"/>
</dbReference>
<accession>A0ACB8KYY1</accession>
<organism evidence="1 2">
    <name type="scientific">Citrus sinensis</name>
    <name type="common">Sweet orange</name>
    <name type="synonym">Citrus aurantium var. sinensis</name>
    <dbReference type="NCBI Taxonomy" id="2711"/>
    <lineage>
        <taxon>Eukaryota</taxon>
        <taxon>Viridiplantae</taxon>
        <taxon>Streptophyta</taxon>
        <taxon>Embryophyta</taxon>
        <taxon>Tracheophyta</taxon>
        <taxon>Spermatophyta</taxon>
        <taxon>Magnoliopsida</taxon>
        <taxon>eudicotyledons</taxon>
        <taxon>Gunneridae</taxon>
        <taxon>Pentapetalae</taxon>
        <taxon>rosids</taxon>
        <taxon>malvids</taxon>
        <taxon>Sapindales</taxon>
        <taxon>Rutaceae</taxon>
        <taxon>Aurantioideae</taxon>
        <taxon>Citrus</taxon>
    </lineage>
</organism>